<proteinExistence type="predicted"/>
<dbReference type="KEGG" id="malv:MALV_07780"/>
<keyword evidence="2" id="KW-1185">Reference proteome</keyword>
<organism evidence="1 2">
    <name type="scientific">Mycolicibacterium alvei</name>
    <dbReference type="NCBI Taxonomy" id="67081"/>
    <lineage>
        <taxon>Bacteria</taxon>
        <taxon>Bacillati</taxon>
        <taxon>Actinomycetota</taxon>
        <taxon>Actinomycetes</taxon>
        <taxon>Mycobacteriales</taxon>
        <taxon>Mycobacteriaceae</taxon>
        <taxon>Mycolicibacterium</taxon>
    </lineage>
</organism>
<reference evidence="1 2" key="1">
    <citation type="journal article" date="2019" name="Emerg. Microbes Infect.">
        <title>Comprehensive subspecies identification of 175 nontuberculous mycobacteria species based on 7547 genomic profiles.</title>
        <authorList>
            <person name="Matsumoto Y."/>
            <person name="Kinjo T."/>
            <person name="Motooka D."/>
            <person name="Nabeya D."/>
            <person name="Jung N."/>
            <person name="Uechi K."/>
            <person name="Horii T."/>
            <person name="Iida T."/>
            <person name="Fujita J."/>
            <person name="Nakamura S."/>
        </authorList>
    </citation>
    <scope>NUCLEOTIDE SEQUENCE [LARGE SCALE GENOMIC DNA]</scope>
    <source>
        <strain evidence="1 2">JCM 12272</strain>
    </source>
</reference>
<evidence type="ECO:0000313" key="2">
    <source>
        <dbReference type="Proteomes" id="UP000466906"/>
    </source>
</evidence>
<protein>
    <submittedName>
        <fullName evidence="1">Uncharacterized protein</fullName>
    </submittedName>
</protein>
<evidence type="ECO:0000313" key="1">
    <source>
        <dbReference type="EMBL" id="BBX25653.1"/>
    </source>
</evidence>
<dbReference type="AlphaFoldDB" id="A0A6N4UP68"/>
<accession>A0A6N4UP68</accession>
<sequence length="58" mass="6421">MVLQWAENLADLHLQSAVGLDLLEQDHPALMEDAPEAVADLLVLQQCERDAGDPRAER</sequence>
<name>A0A6N4UP68_9MYCO</name>
<gene>
    <name evidence="1" type="ORF">MALV_07780</name>
</gene>
<dbReference type="EMBL" id="AP022565">
    <property type="protein sequence ID" value="BBX25653.1"/>
    <property type="molecule type" value="Genomic_DNA"/>
</dbReference>
<dbReference type="Proteomes" id="UP000466906">
    <property type="component" value="Chromosome"/>
</dbReference>